<dbReference type="PANTHER" id="PTHR28055">
    <property type="entry name" value="ALTERED INHERITANCE OF MITOCHONDRIA PROTEIN 41, MITOCHONDRIAL"/>
    <property type="match status" value="1"/>
</dbReference>
<dbReference type="InterPro" id="IPR003789">
    <property type="entry name" value="Asn/Gln_tRNA_amidoTrase-B-like"/>
</dbReference>
<dbReference type="Pfam" id="PF09424">
    <property type="entry name" value="YqeY"/>
    <property type="match status" value="1"/>
</dbReference>
<reference evidence="2" key="1">
    <citation type="journal article" date="2019" name="Int. J. Syst. Evol. Microbiol.">
        <title>The Global Catalogue of Microorganisms (GCM) 10K type strain sequencing project: providing services to taxonomists for standard genome sequencing and annotation.</title>
        <authorList>
            <consortium name="The Broad Institute Genomics Platform"/>
            <consortium name="The Broad Institute Genome Sequencing Center for Infectious Disease"/>
            <person name="Wu L."/>
            <person name="Ma J."/>
        </authorList>
    </citation>
    <scope>NUCLEOTIDE SEQUENCE [LARGE SCALE GENOMIC DNA]</scope>
    <source>
        <strain evidence="2">CGMCC 1.6774</strain>
    </source>
</reference>
<dbReference type="Proteomes" id="UP001597314">
    <property type="component" value="Unassembled WGS sequence"/>
</dbReference>
<evidence type="ECO:0000313" key="1">
    <source>
        <dbReference type="EMBL" id="MFD2183634.1"/>
    </source>
</evidence>
<dbReference type="SUPFAM" id="SSF89095">
    <property type="entry name" value="GatB/YqeY motif"/>
    <property type="match status" value="1"/>
</dbReference>
<comment type="caution">
    <text evidence="1">The sequence shown here is derived from an EMBL/GenBank/DDBJ whole genome shotgun (WGS) entry which is preliminary data.</text>
</comment>
<name>A0ABW5AP49_9BRAD</name>
<organism evidence="1 2">
    <name type="scientific">Rhodoplanes azumiensis</name>
    <dbReference type="NCBI Taxonomy" id="1897628"/>
    <lineage>
        <taxon>Bacteria</taxon>
        <taxon>Pseudomonadati</taxon>
        <taxon>Pseudomonadota</taxon>
        <taxon>Alphaproteobacteria</taxon>
        <taxon>Hyphomicrobiales</taxon>
        <taxon>Nitrobacteraceae</taxon>
        <taxon>Rhodoplanes</taxon>
    </lineage>
</organism>
<dbReference type="RefSeq" id="WP_378478789.1">
    <property type="nucleotide sequence ID" value="NZ_JBHUIW010000019.1"/>
</dbReference>
<keyword evidence="2" id="KW-1185">Reference proteome</keyword>
<dbReference type="PANTHER" id="PTHR28055:SF1">
    <property type="entry name" value="ALTERED INHERITANCE OF MITOCHONDRIA PROTEIN 41, MITOCHONDRIAL"/>
    <property type="match status" value="1"/>
</dbReference>
<protein>
    <submittedName>
        <fullName evidence="1">GatB/YqeY domain-containing protein</fullName>
    </submittedName>
</protein>
<dbReference type="Gene3D" id="1.10.10.410">
    <property type="match status" value="1"/>
</dbReference>
<dbReference type="Gene3D" id="1.10.1510.10">
    <property type="entry name" value="Uncharacterised protein YqeY/AIM41 PF09424, N-terminal domain"/>
    <property type="match status" value="1"/>
</dbReference>
<dbReference type="InterPro" id="IPR023168">
    <property type="entry name" value="GatB_Yqey_C_2"/>
</dbReference>
<dbReference type="EMBL" id="JBHUIW010000019">
    <property type="protein sequence ID" value="MFD2183634.1"/>
    <property type="molecule type" value="Genomic_DNA"/>
</dbReference>
<sequence length="150" mass="16009">MLRDDINAALKEAMKAHDASRVSTLRLVNAALKNADIEARGQGKPALGDADVVAVLQKMVKQRQESVELYEKGGRAELAAQERAEIEVIASYLPKQLSPEEAEAAVKAVIAEIGAHGMKDMGKVIAVLRERHGGQLDMGKASGLVKGLLT</sequence>
<accession>A0ABW5AP49</accession>
<evidence type="ECO:0000313" key="2">
    <source>
        <dbReference type="Proteomes" id="UP001597314"/>
    </source>
</evidence>
<dbReference type="InterPro" id="IPR019004">
    <property type="entry name" value="YqeY/Aim41"/>
</dbReference>
<gene>
    <name evidence="1" type="ORF">ACFSOX_15875</name>
</gene>
<dbReference type="InterPro" id="IPR042184">
    <property type="entry name" value="YqeY/Aim41_N"/>
</dbReference>
<proteinExistence type="predicted"/>